<feature type="region of interest" description="Disordered" evidence="1">
    <location>
        <begin position="1"/>
        <end position="92"/>
    </location>
</feature>
<dbReference type="AlphaFoldDB" id="A0AAV9HW06"/>
<dbReference type="GO" id="GO:0031942">
    <property type="term" value="C:i-AAA complex"/>
    <property type="evidence" value="ECO:0007669"/>
    <property type="project" value="TreeGrafter"/>
</dbReference>
<protein>
    <recommendedName>
        <fullName evidence="5">TPR domain-containing protein</fullName>
    </recommendedName>
</protein>
<feature type="compositionally biased region" description="Polar residues" evidence="1">
    <location>
        <begin position="48"/>
        <end position="58"/>
    </location>
</feature>
<keyword evidence="2" id="KW-1133">Transmembrane helix</keyword>
<dbReference type="PANTHER" id="PTHR28142:SF1">
    <property type="entry name" value="MITOCHONDRIAL INNER MEMBRANE I-AAA PROTEASE SUPERCOMPLEX SUBUNIT MGR3-RELATED"/>
    <property type="match status" value="1"/>
</dbReference>
<keyword evidence="2" id="KW-0812">Transmembrane</keyword>
<feature type="compositionally biased region" description="Basic and acidic residues" evidence="1">
    <location>
        <begin position="72"/>
        <end position="81"/>
    </location>
</feature>
<dbReference type="EMBL" id="MU864953">
    <property type="protein sequence ID" value="KAK4463981.1"/>
    <property type="molecule type" value="Genomic_DNA"/>
</dbReference>
<comment type="caution">
    <text evidence="3">The sequence shown here is derived from an EMBL/GenBank/DDBJ whole genome shotgun (WGS) entry which is preliminary data.</text>
</comment>
<evidence type="ECO:0000313" key="4">
    <source>
        <dbReference type="Proteomes" id="UP001321749"/>
    </source>
</evidence>
<dbReference type="InterPro" id="IPR011990">
    <property type="entry name" value="TPR-like_helical_dom_sf"/>
</dbReference>
<gene>
    <name evidence="3" type="ORF">QBC42DRAFT_264409</name>
</gene>
<dbReference type="SUPFAM" id="SSF48452">
    <property type="entry name" value="TPR-like"/>
    <property type="match status" value="1"/>
</dbReference>
<feature type="transmembrane region" description="Helical" evidence="2">
    <location>
        <begin position="129"/>
        <end position="151"/>
    </location>
</feature>
<evidence type="ECO:0008006" key="5">
    <source>
        <dbReference type="Google" id="ProtNLM"/>
    </source>
</evidence>
<evidence type="ECO:0000313" key="3">
    <source>
        <dbReference type="EMBL" id="KAK4463981.1"/>
    </source>
</evidence>
<dbReference type="PANTHER" id="PTHR28142">
    <property type="entry name" value="MITOCHONDRIAL INNER MEMBRANE I-AAA PROTEASE SUPERCOMPLEX SUBUNIT MGR3-RELATED"/>
    <property type="match status" value="1"/>
</dbReference>
<reference evidence="3" key="1">
    <citation type="journal article" date="2023" name="Mol. Phylogenet. Evol.">
        <title>Genome-scale phylogeny and comparative genomics of the fungal order Sordariales.</title>
        <authorList>
            <person name="Hensen N."/>
            <person name="Bonometti L."/>
            <person name="Westerberg I."/>
            <person name="Brannstrom I.O."/>
            <person name="Guillou S."/>
            <person name="Cros-Aarteil S."/>
            <person name="Calhoun S."/>
            <person name="Haridas S."/>
            <person name="Kuo A."/>
            <person name="Mondo S."/>
            <person name="Pangilinan J."/>
            <person name="Riley R."/>
            <person name="LaButti K."/>
            <person name="Andreopoulos B."/>
            <person name="Lipzen A."/>
            <person name="Chen C."/>
            <person name="Yan M."/>
            <person name="Daum C."/>
            <person name="Ng V."/>
            <person name="Clum A."/>
            <person name="Steindorff A."/>
            <person name="Ohm R.A."/>
            <person name="Martin F."/>
            <person name="Silar P."/>
            <person name="Natvig D.O."/>
            <person name="Lalanne C."/>
            <person name="Gautier V."/>
            <person name="Ament-Velasquez S.L."/>
            <person name="Kruys A."/>
            <person name="Hutchinson M.I."/>
            <person name="Powell A.J."/>
            <person name="Barry K."/>
            <person name="Miller A.N."/>
            <person name="Grigoriev I.V."/>
            <person name="Debuchy R."/>
            <person name="Gladieux P."/>
            <person name="Hiltunen Thoren M."/>
            <person name="Johannesson H."/>
        </authorList>
    </citation>
    <scope>NUCLEOTIDE SEQUENCE</scope>
    <source>
        <strain evidence="3">PSN324</strain>
    </source>
</reference>
<name>A0AAV9HW06_9PEZI</name>
<feature type="compositionally biased region" description="Low complexity" evidence="1">
    <location>
        <begin position="28"/>
        <end position="45"/>
    </location>
</feature>
<dbReference type="InterPro" id="IPR040201">
    <property type="entry name" value="Mrg3-like"/>
</dbReference>
<feature type="region of interest" description="Disordered" evidence="1">
    <location>
        <begin position="255"/>
        <end position="288"/>
    </location>
</feature>
<dbReference type="InterPro" id="IPR019734">
    <property type="entry name" value="TPR_rpt"/>
</dbReference>
<evidence type="ECO:0000256" key="1">
    <source>
        <dbReference type="SAM" id="MobiDB-lite"/>
    </source>
</evidence>
<reference evidence="3" key="2">
    <citation type="submission" date="2023-06" db="EMBL/GenBank/DDBJ databases">
        <authorList>
            <consortium name="Lawrence Berkeley National Laboratory"/>
            <person name="Mondo S.J."/>
            <person name="Hensen N."/>
            <person name="Bonometti L."/>
            <person name="Westerberg I."/>
            <person name="Brannstrom I.O."/>
            <person name="Guillou S."/>
            <person name="Cros-Aarteil S."/>
            <person name="Calhoun S."/>
            <person name="Haridas S."/>
            <person name="Kuo A."/>
            <person name="Pangilinan J."/>
            <person name="Riley R."/>
            <person name="Labutti K."/>
            <person name="Andreopoulos B."/>
            <person name="Lipzen A."/>
            <person name="Chen C."/>
            <person name="Yanf M."/>
            <person name="Daum C."/>
            <person name="Ng V."/>
            <person name="Clum A."/>
            <person name="Steindorff A."/>
            <person name="Ohm R."/>
            <person name="Martin F."/>
            <person name="Silar P."/>
            <person name="Natvig D."/>
            <person name="Lalanne C."/>
            <person name="Gautier V."/>
            <person name="Ament-Velasquez S.L."/>
            <person name="Kruys A."/>
            <person name="Hutchinson M.I."/>
            <person name="Powell A.J."/>
            <person name="Barry K."/>
            <person name="Miller A.N."/>
            <person name="Grigoriev I.V."/>
            <person name="Debuchy R."/>
            <person name="Gladieux P."/>
            <person name="Thoren M.H."/>
            <person name="Johannesson H."/>
        </authorList>
    </citation>
    <scope>NUCLEOTIDE SEQUENCE</scope>
    <source>
        <strain evidence="3">PSN324</strain>
    </source>
</reference>
<evidence type="ECO:0000256" key="2">
    <source>
        <dbReference type="SAM" id="Phobius"/>
    </source>
</evidence>
<dbReference type="SMART" id="SM00028">
    <property type="entry name" value="TPR"/>
    <property type="match status" value="3"/>
</dbReference>
<sequence>MPVPRIPNTRLAGPLRRISTSTSPLAVPRRLASSPLVPPSSSRASTVVPATSNQQYRLKSTAEPPKIAQTKTGKDQGRNGEQKGQQQTSPRPPLWSFFWQALKRDLKQGRQNMKNTSWKQIMRETPGEAIGGILAVIASIGAVGYVVYLYFTYFNAPQFTRYPEPVAQALRKALYFSNQDPDPQRALKYYKQAVELADEHGLDQFSDDYMGIKIQLAAWLEKIHSFDNSIMILENMLNDCKRWVDAMEKAAADGTLAKYDPTLQPPPAKKEGEEEDKNAPPPQPRENFWGKRTRLLKKAIGISVKLANLYSDEHVLERETAHERIVWAVETTLRELNRRSKEPLKEGEGDWMADSEVGGALEGLALSYCEKKQFHLAVPLLFQALRLSEDQCHTATLMGNIATSFAEHPLLPPGDAPADKQMPEAKIWATPQQQRTAYLHAAERWAQNAINNSKVPKGDKRTPECDVACAAAIINLGSILAQLGKPSDARKKFEEAIRMVKALEGMEENEQGKYVAEAQAGLAKLEV</sequence>
<keyword evidence="2" id="KW-0472">Membrane</keyword>
<keyword evidence="4" id="KW-1185">Reference proteome</keyword>
<accession>A0AAV9HW06</accession>
<dbReference type="Gene3D" id="1.25.40.10">
    <property type="entry name" value="Tetratricopeptide repeat domain"/>
    <property type="match status" value="1"/>
</dbReference>
<dbReference type="GO" id="GO:0051787">
    <property type="term" value="F:misfolded protein binding"/>
    <property type="evidence" value="ECO:0007669"/>
    <property type="project" value="TreeGrafter"/>
</dbReference>
<proteinExistence type="predicted"/>
<organism evidence="3 4">
    <name type="scientific">Cladorrhinum samala</name>
    <dbReference type="NCBI Taxonomy" id="585594"/>
    <lineage>
        <taxon>Eukaryota</taxon>
        <taxon>Fungi</taxon>
        <taxon>Dikarya</taxon>
        <taxon>Ascomycota</taxon>
        <taxon>Pezizomycotina</taxon>
        <taxon>Sordariomycetes</taxon>
        <taxon>Sordariomycetidae</taxon>
        <taxon>Sordariales</taxon>
        <taxon>Podosporaceae</taxon>
        <taxon>Cladorrhinum</taxon>
    </lineage>
</organism>
<dbReference type="Proteomes" id="UP001321749">
    <property type="component" value="Unassembled WGS sequence"/>
</dbReference>
<dbReference type="CDD" id="cd24145">
    <property type="entry name" value="Mgr3-like"/>
    <property type="match status" value="1"/>
</dbReference>
<dbReference type="GO" id="GO:0006515">
    <property type="term" value="P:protein quality control for misfolded or incompletely synthesized proteins"/>
    <property type="evidence" value="ECO:0007669"/>
    <property type="project" value="TreeGrafter"/>
</dbReference>